<evidence type="ECO:0000313" key="10">
    <source>
        <dbReference type="EMBL" id="KAH7369184.1"/>
    </source>
</evidence>
<keyword evidence="6" id="KW-0804">Transcription</keyword>
<keyword evidence="7" id="KW-0539">Nucleus</keyword>
<evidence type="ECO:0000256" key="8">
    <source>
        <dbReference type="SAM" id="MobiDB-lite"/>
    </source>
</evidence>
<dbReference type="Pfam" id="PF04082">
    <property type="entry name" value="Fungal_trans"/>
    <property type="match status" value="1"/>
</dbReference>
<comment type="subcellular location">
    <subcellularLocation>
        <location evidence="1">Nucleus</location>
    </subcellularLocation>
</comment>
<dbReference type="CDD" id="cd12148">
    <property type="entry name" value="fungal_TF_MHR"/>
    <property type="match status" value="1"/>
</dbReference>
<dbReference type="CDD" id="cd00067">
    <property type="entry name" value="GAL4"/>
    <property type="match status" value="1"/>
</dbReference>
<evidence type="ECO:0000256" key="4">
    <source>
        <dbReference type="ARBA" id="ARBA00023015"/>
    </source>
</evidence>
<proteinExistence type="predicted"/>
<dbReference type="SUPFAM" id="SSF57701">
    <property type="entry name" value="Zn2/Cys6 DNA-binding domain"/>
    <property type="match status" value="1"/>
</dbReference>
<feature type="domain" description="Zn(2)-C6 fungal-type" evidence="9">
    <location>
        <begin position="8"/>
        <end position="36"/>
    </location>
</feature>
<keyword evidence="4" id="KW-0805">Transcription regulation</keyword>
<dbReference type="PROSITE" id="PS00463">
    <property type="entry name" value="ZN2_CY6_FUNGAL_1"/>
    <property type="match status" value="1"/>
</dbReference>
<feature type="region of interest" description="Disordered" evidence="8">
    <location>
        <begin position="77"/>
        <end position="98"/>
    </location>
</feature>
<dbReference type="GO" id="GO:0006351">
    <property type="term" value="P:DNA-templated transcription"/>
    <property type="evidence" value="ECO:0007669"/>
    <property type="project" value="InterPro"/>
</dbReference>
<dbReference type="GO" id="GO:0008270">
    <property type="term" value="F:zinc ion binding"/>
    <property type="evidence" value="ECO:0007669"/>
    <property type="project" value="InterPro"/>
</dbReference>
<dbReference type="AlphaFoldDB" id="A0A8K0TL00"/>
<dbReference type="PANTHER" id="PTHR47782">
    <property type="entry name" value="ZN(II)2CYS6 TRANSCRIPTION FACTOR (EUROFUNG)-RELATED"/>
    <property type="match status" value="1"/>
</dbReference>
<evidence type="ECO:0000313" key="11">
    <source>
        <dbReference type="Proteomes" id="UP000813385"/>
    </source>
</evidence>
<evidence type="ECO:0000256" key="5">
    <source>
        <dbReference type="ARBA" id="ARBA00023125"/>
    </source>
</evidence>
<sequence length="610" mass="67045">MVEHRLLSCERCTRRKQRCDKLLPSCTPCRTSGSTCESSEREADVVLAQGKTNREVTRKGAVTTLLERIAALEKQTAQTQATLGPSITDEPPVEPGDTQQHLATTLTLSAVAEPRSRAGEFLRHLSTPSLVAGVTETFGGDPEATTRGSPLWEGISQHIRHPSGGARPLHIPRDEALGVLQAYLDVVDFRFPRLPVAKVRAGIEAISSEAGYARALARDPAHIFMAYLVVAIVPLVSDAYPVSQGSWVSAHLLTKCLALLDRVFRMEDGVDVIQCLHLLTVMAIHCSTAGSAWHLVGFAMNKCVALGYHRDDHTESLSPTEVQQRRWAFWGCYLLDRLICAALGRPYSIDDRDITVPLPQGEGPREMAYVHLFRYAVLLSKAVDESLPAKTTERLHGQALYWRATSPAQSDPSVADIHAYHTSLYRTLLLRIAIRDIVVVPPASSPDVIALEQLRMRDINHFATCRAVARSLDRARMVKRPYLSFLTGYSALSMGLTCLYHVVVSPSATSSFSAPAYSPSLVQGGSALNSYSEPREILDLACRKLEIVGRQFPRLHEYLIIFDKLRQSVDKWLLSATVDDVAEVGLAIAGIGPLHLRQLAEAILSRINSA</sequence>
<name>A0A8K0TL00_9PEZI</name>
<organism evidence="10 11">
    <name type="scientific">Plectosphaerella cucumerina</name>
    <dbReference type="NCBI Taxonomy" id="40658"/>
    <lineage>
        <taxon>Eukaryota</taxon>
        <taxon>Fungi</taxon>
        <taxon>Dikarya</taxon>
        <taxon>Ascomycota</taxon>
        <taxon>Pezizomycotina</taxon>
        <taxon>Sordariomycetes</taxon>
        <taxon>Hypocreomycetidae</taxon>
        <taxon>Glomerellales</taxon>
        <taxon>Plectosphaerellaceae</taxon>
        <taxon>Plectosphaerella</taxon>
    </lineage>
</organism>
<gene>
    <name evidence="10" type="ORF">B0T11DRAFT_71428</name>
</gene>
<keyword evidence="3" id="KW-0862">Zinc</keyword>
<dbReference type="InterPro" id="IPR007219">
    <property type="entry name" value="XnlR_reg_dom"/>
</dbReference>
<dbReference type="Proteomes" id="UP000813385">
    <property type="component" value="Unassembled WGS sequence"/>
</dbReference>
<keyword evidence="2" id="KW-0479">Metal-binding</keyword>
<keyword evidence="11" id="KW-1185">Reference proteome</keyword>
<dbReference type="GO" id="GO:0045944">
    <property type="term" value="P:positive regulation of transcription by RNA polymerase II"/>
    <property type="evidence" value="ECO:0007669"/>
    <property type="project" value="TreeGrafter"/>
</dbReference>
<evidence type="ECO:0000256" key="2">
    <source>
        <dbReference type="ARBA" id="ARBA00022723"/>
    </source>
</evidence>
<dbReference type="InterPro" id="IPR001138">
    <property type="entry name" value="Zn2Cys6_DnaBD"/>
</dbReference>
<evidence type="ECO:0000256" key="6">
    <source>
        <dbReference type="ARBA" id="ARBA00023163"/>
    </source>
</evidence>
<dbReference type="PANTHER" id="PTHR47782:SF14">
    <property type="entry name" value="ZN(II)2CYS6 TRANSCRIPTION FACTOR (EUROFUNG)"/>
    <property type="match status" value="1"/>
</dbReference>
<dbReference type="GO" id="GO:0043565">
    <property type="term" value="F:sequence-specific DNA binding"/>
    <property type="evidence" value="ECO:0007669"/>
    <property type="project" value="TreeGrafter"/>
</dbReference>
<evidence type="ECO:0000259" key="9">
    <source>
        <dbReference type="PROSITE" id="PS50048"/>
    </source>
</evidence>
<dbReference type="Gene3D" id="4.10.240.10">
    <property type="entry name" value="Zn(2)-C6 fungal-type DNA-binding domain"/>
    <property type="match status" value="1"/>
</dbReference>
<dbReference type="Pfam" id="PF00172">
    <property type="entry name" value="Zn_clus"/>
    <property type="match status" value="1"/>
</dbReference>
<reference evidence="10" key="1">
    <citation type="journal article" date="2021" name="Nat. Commun.">
        <title>Genetic determinants of endophytism in the Arabidopsis root mycobiome.</title>
        <authorList>
            <person name="Mesny F."/>
            <person name="Miyauchi S."/>
            <person name="Thiergart T."/>
            <person name="Pickel B."/>
            <person name="Atanasova L."/>
            <person name="Karlsson M."/>
            <person name="Huettel B."/>
            <person name="Barry K.W."/>
            <person name="Haridas S."/>
            <person name="Chen C."/>
            <person name="Bauer D."/>
            <person name="Andreopoulos W."/>
            <person name="Pangilinan J."/>
            <person name="LaButti K."/>
            <person name="Riley R."/>
            <person name="Lipzen A."/>
            <person name="Clum A."/>
            <person name="Drula E."/>
            <person name="Henrissat B."/>
            <person name="Kohler A."/>
            <person name="Grigoriev I.V."/>
            <person name="Martin F.M."/>
            <person name="Hacquard S."/>
        </authorList>
    </citation>
    <scope>NUCLEOTIDE SEQUENCE</scope>
    <source>
        <strain evidence="10">MPI-CAGE-AT-0016</strain>
    </source>
</reference>
<protein>
    <submittedName>
        <fullName evidence="10">Fungal-specific transcription factor domain-containing protein</fullName>
    </submittedName>
</protein>
<accession>A0A8K0TL00</accession>
<dbReference type="InterPro" id="IPR036864">
    <property type="entry name" value="Zn2-C6_fun-type_DNA-bd_sf"/>
</dbReference>
<keyword evidence="5" id="KW-0238">DNA-binding</keyword>
<evidence type="ECO:0000256" key="3">
    <source>
        <dbReference type="ARBA" id="ARBA00022833"/>
    </source>
</evidence>
<comment type="caution">
    <text evidence="10">The sequence shown here is derived from an EMBL/GenBank/DDBJ whole genome shotgun (WGS) entry which is preliminary data.</text>
</comment>
<dbReference type="SMART" id="SM00906">
    <property type="entry name" value="Fungal_trans"/>
    <property type="match status" value="1"/>
</dbReference>
<evidence type="ECO:0000256" key="7">
    <source>
        <dbReference type="ARBA" id="ARBA00023242"/>
    </source>
</evidence>
<dbReference type="InterPro" id="IPR052202">
    <property type="entry name" value="Yeast_MetPath_Reg"/>
</dbReference>
<dbReference type="PROSITE" id="PS50048">
    <property type="entry name" value="ZN2_CY6_FUNGAL_2"/>
    <property type="match status" value="1"/>
</dbReference>
<dbReference type="GO" id="GO:0005634">
    <property type="term" value="C:nucleus"/>
    <property type="evidence" value="ECO:0007669"/>
    <property type="project" value="UniProtKB-SubCell"/>
</dbReference>
<dbReference type="GO" id="GO:0000981">
    <property type="term" value="F:DNA-binding transcription factor activity, RNA polymerase II-specific"/>
    <property type="evidence" value="ECO:0007669"/>
    <property type="project" value="InterPro"/>
</dbReference>
<dbReference type="OrthoDB" id="1621678at2759"/>
<evidence type="ECO:0000256" key="1">
    <source>
        <dbReference type="ARBA" id="ARBA00004123"/>
    </source>
</evidence>
<dbReference type="EMBL" id="JAGPXD010000002">
    <property type="protein sequence ID" value="KAH7369184.1"/>
    <property type="molecule type" value="Genomic_DNA"/>
</dbReference>